<dbReference type="InterPro" id="IPR000425">
    <property type="entry name" value="MIP"/>
</dbReference>
<evidence type="ECO:0000256" key="1">
    <source>
        <dbReference type="ARBA" id="ARBA00004141"/>
    </source>
</evidence>
<dbReference type="Pfam" id="PF00230">
    <property type="entry name" value="MIP"/>
    <property type="match status" value="1"/>
</dbReference>
<dbReference type="EMBL" id="JAUJEB010000010">
    <property type="protein sequence ID" value="MDN5216726.1"/>
    <property type="molecule type" value="Genomic_DNA"/>
</dbReference>
<keyword evidence="5 8" id="KW-1133">Transmembrane helix</keyword>
<comment type="subcellular location">
    <subcellularLocation>
        <location evidence="1">Membrane</location>
        <topology evidence="1">Multi-pass membrane protein</topology>
    </subcellularLocation>
</comment>
<evidence type="ECO:0000256" key="6">
    <source>
        <dbReference type="ARBA" id="ARBA00023136"/>
    </source>
</evidence>
<dbReference type="PRINTS" id="PR00783">
    <property type="entry name" value="MINTRINSICP"/>
</dbReference>
<feature type="transmembrane region" description="Helical" evidence="8">
    <location>
        <begin position="210"/>
        <end position="234"/>
    </location>
</feature>
<comment type="caution">
    <text evidence="9">The sequence shown here is derived from an EMBL/GenBank/DDBJ whole genome shotgun (WGS) entry which is preliminary data.</text>
</comment>
<feature type="transmembrane region" description="Helical" evidence="8">
    <location>
        <begin position="36"/>
        <end position="55"/>
    </location>
</feature>
<dbReference type="PROSITE" id="PS00221">
    <property type="entry name" value="MIP"/>
    <property type="match status" value="1"/>
</dbReference>
<keyword evidence="4 7" id="KW-0812">Transmembrane</keyword>
<keyword evidence="3 7" id="KW-0813">Transport</keyword>
<dbReference type="Gene3D" id="1.20.1080.10">
    <property type="entry name" value="Glycerol uptake facilitator protein"/>
    <property type="match status" value="1"/>
</dbReference>
<evidence type="ECO:0000256" key="8">
    <source>
        <dbReference type="SAM" id="Phobius"/>
    </source>
</evidence>
<comment type="similarity">
    <text evidence="2 7">Belongs to the MIP/aquaporin (TC 1.A.8) family.</text>
</comment>
<reference evidence="9" key="1">
    <citation type="submission" date="2023-06" db="EMBL/GenBank/DDBJ databases">
        <title>Genomic of Agaribacillus aureum.</title>
        <authorList>
            <person name="Wang G."/>
        </authorList>
    </citation>
    <scope>NUCLEOTIDE SEQUENCE</scope>
    <source>
        <strain evidence="9">BMA12</strain>
    </source>
</reference>
<feature type="transmembrane region" description="Helical" evidence="8">
    <location>
        <begin position="240"/>
        <end position="259"/>
    </location>
</feature>
<dbReference type="InterPro" id="IPR022357">
    <property type="entry name" value="MIP_CS"/>
</dbReference>
<proteinExistence type="inferred from homology"/>
<organism evidence="9 10">
    <name type="scientific">Agaribacillus aureus</name>
    <dbReference type="NCBI Taxonomy" id="3051825"/>
    <lineage>
        <taxon>Bacteria</taxon>
        <taxon>Pseudomonadati</taxon>
        <taxon>Bacteroidota</taxon>
        <taxon>Cytophagia</taxon>
        <taxon>Cytophagales</taxon>
        <taxon>Splendidivirgaceae</taxon>
        <taxon>Agaribacillus</taxon>
    </lineage>
</organism>
<dbReference type="SUPFAM" id="SSF81338">
    <property type="entry name" value="Aquaporin-like"/>
    <property type="match status" value="1"/>
</dbReference>
<dbReference type="PANTHER" id="PTHR43829:SF9">
    <property type="entry name" value="AQUAPORIN-9"/>
    <property type="match status" value="1"/>
</dbReference>
<sequence>MSVYLGELIGTMLLIIFGGGVVGGVVLKGSKAENSGWIVIVAAWGLSVAFAVYAVGNISGAHINPAVTIALASAGEFSWDLVPGYILAQVLGAAIGGAIVWIHYLPHWKNTEDQAAKLAVFCTAPAIRSNTANFVSEMIGTMTLTLGLLFIGANKFSDGLNPLVVGGLIMVIGFGLGGTTGFAINPARDFGPRLAHFLLPISGKGHSDWAYSWIPIAGPIVGGVLGAQLYLALFRSEVTLTFWITVIIAVISVAMAIIADRKQS</sequence>
<dbReference type="PANTHER" id="PTHR43829">
    <property type="entry name" value="AQUAPORIN OR AQUAGLYCEROPORIN RELATED"/>
    <property type="match status" value="1"/>
</dbReference>
<evidence type="ECO:0000256" key="3">
    <source>
        <dbReference type="ARBA" id="ARBA00022448"/>
    </source>
</evidence>
<name>A0ABT8LJY8_9BACT</name>
<accession>A0ABT8LJY8</accession>
<dbReference type="InterPro" id="IPR023271">
    <property type="entry name" value="Aquaporin-like"/>
</dbReference>
<feature type="transmembrane region" description="Helical" evidence="8">
    <location>
        <begin position="134"/>
        <end position="151"/>
    </location>
</feature>
<evidence type="ECO:0000256" key="7">
    <source>
        <dbReference type="RuleBase" id="RU000477"/>
    </source>
</evidence>
<dbReference type="NCBIfam" id="TIGR00861">
    <property type="entry name" value="MIP"/>
    <property type="match status" value="1"/>
</dbReference>
<dbReference type="Proteomes" id="UP001172083">
    <property type="component" value="Unassembled WGS sequence"/>
</dbReference>
<dbReference type="RefSeq" id="WP_346762064.1">
    <property type="nucleotide sequence ID" value="NZ_JAUJEB010000010.1"/>
</dbReference>
<evidence type="ECO:0000256" key="4">
    <source>
        <dbReference type="ARBA" id="ARBA00022692"/>
    </source>
</evidence>
<keyword evidence="6 8" id="KW-0472">Membrane</keyword>
<gene>
    <name evidence="9" type="ORF">QQ020_31945</name>
</gene>
<feature type="transmembrane region" description="Helical" evidence="8">
    <location>
        <begin position="85"/>
        <end position="105"/>
    </location>
</feature>
<dbReference type="InterPro" id="IPR050363">
    <property type="entry name" value="MIP/Aquaporin"/>
</dbReference>
<feature type="transmembrane region" description="Helical" evidence="8">
    <location>
        <begin position="6"/>
        <end position="27"/>
    </location>
</feature>
<protein>
    <submittedName>
        <fullName evidence="9">MIP/aquaporin family protein</fullName>
    </submittedName>
</protein>
<keyword evidence="10" id="KW-1185">Reference proteome</keyword>
<evidence type="ECO:0000256" key="2">
    <source>
        <dbReference type="ARBA" id="ARBA00006175"/>
    </source>
</evidence>
<evidence type="ECO:0000313" key="10">
    <source>
        <dbReference type="Proteomes" id="UP001172083"/>
    </source>
</evidence>
<feature type="transmembrane region" description="Helical" evidence="8">
    <location>
        <begin position="163"/>
        <end position="184"/>
    </location>
</feature>
<evidence type="ECO:0000256" key="5">
    <source>
        <dbReference type="ARBA" id="ARBA00022989"/>
    </source>
</evidence>
<evidence type="ECO:0000313" key="9">
    <source>
        <dbReference type="EMBL" id="MDN5216726.1"/>
    </source>
</evidence>